<feature type="binding site" evidence="15">
    <location>
        <position position="154"/>
    </location>
    <ligand>
        <name>NADP(+)</name>
        <dbReference type="ChEBI" id="CHEBI:58349"/>
    </ligand>
</feature>
<evidence type="ECO:0000313" key="18">
    <source>
        <dbReference type="EMBL" id="SEH08753.1"/>
    </source>
</evidence>
<dbReference type="InterPro" id="IPR050765">
    <property type="entry name" value="Riboflavin_Biosynth_HTPR"/>
</dbReference>
<feature type="binding site" evidence="16">
    <location>
        <position position="50"/>
    </location>
    <ligand>
        <name>Zn(2+)</name>
        <dbReference type="ChEBI" id="CHEBI:29105"/>
        <note>catalytic</note>
    </ligand>
</feature>
<dbReference type="PROSITE" id="PS00903">
    <property type="entry name" value="CYT_DCMP_DEAMINASES_1"/>
    <property type="match status" value="1"/>
</dbReference>
<evidence type="ECO:0000256" key="7">
    <source>
        <dbReference type="ARBA" id="ARBA00022723"/>
    </source>
</evidence>
<evidence type="ECO:0000256" key="2">
    <source>
        <dbReference type="ARBA" id="ARBA00004882"/>
    </source>
</evidence>
<evidence type="ECO:0000256" key="13">
    <source>
        <dbReference type="PIRNR" id="PIRNR006769"/>
    </source>
</evidence>
<keyword evidence="12" id="KW-0511">Multifunctional enzyme</keyword>
<keyword evidence="11 13" id="KW-0560">Oxidoreductase</keyword>
<comment type="function">
    <text evidence="1 13">Converts 2,5-diamino-6-(ribosylamino)-4(3h)-pyrimidinone 5'-phosphate into 5-amino-6-(ribosylamino)-2,4(1h,3h)-pyrimidinedione 5'-phosphate.</text>
</comment>
<dbReference type="GO" id="GO:0008270">
    <property type="term" value="F:zinc ion binding"/>
    <property type="evidence" value="ECO:0007669"/>
    <property type="project" value="InterPro"/>
</dbReference>
<dbReference type="InterPro" id="IPR004794">
    <property type="entry name" value="Eubact_RibD"/>
</dbReference>
<feature type="binding site" evidence="15">
    <location>
        <position position="300"/>
    </location>
    <ligand>
        <name>substrate</name>
    </ligand>
</feature>
<keyword evidence="19" id="KW-1185">Reference proteome</keyword>
<sequence length="370" mass="39750">MNDEYYMAQALRLAEQGLWTTDPNPRVGCVLVKDEQIVGQGWHQRAGEGHAEVNALNDAGDAARGATAYVTLEPCCIHGRTPPCTDALIKAGVARVVTAMQDPNPQVIGNGIKQLQAAGIEVKTGVLQADAEKLNPGFISRMCKGRPYVRCKLAMSLDGRTAMKSGESYWITGEAARRDAQSLRARSSAIMTGVGTVLTDNPSMNVRPGELPEHFSIPENLRQPLRIVVDHHLSLPADAKLLGLPGQTLVVTASDDPESQADLKAAGAEVLYLPAKEGGIDLAALCQLLGDQEINELHLECGANLAGAMLRAKLIDELVLYVAPVLMGDSARGLFHLPGLELMAERIPLKIADMRAVGQDWRVTVTFPEE</sequence>
<evidence type="ECO:0000256" key="4">
    <source>
        <dbReference type="ARBA" id="ARBA00005259"/>
    </source>
</evidence>
<dbReference type="Pfam" id="PF00383">
    <property type="entry name" value="dCMP_cyt_deam_1"/>
    <property type="match status" value="1"/>
</dbReference>
<evidence type="ECO:0000256" key="10">
    <source>
        <dbReference type="ARBA" id="ARBA00022857"/>
    </source>
</evidence>
<feature type="domain" description="CMP/dCMP-type deaminase" evidence="17">
    <location>
        <begin position="1"/>
        <end position="123"/>
    </location>
</feature>
<dbReference type="Pfam" id="PF01872">
    <property type="entry name" value="RibD_C"/>
    <property type="match status" value="1"/>
</dbReference>
<organism evidence="18 19">
    <name type="scientific">Candidatus Venteria ishoeyi</name>
    <dbReference type="NCBI Taxonomy" id="1899563"/>
    <lineage>
        <taxon>Bacteria</taxon>
        <taxon>Pseudomonadati</taxon>
        <taxon>Pseudomonadota</taxon>
        <taxon>Gammaproteobacteria</taxon>
        <taxon>Thiotrichales</taxon>
        <taxon>Thiotrichaceae</taxon>
        <taxon>Venteria</taxon>
    </lineage>
</organism>
<dbReference type="EC" id="3.5.4.26" evidence="13"/>
<dbReference type="OrthoDB" id="9800865at2"/>
<dbReference type="FunFam" id="3.40.140.10:FF:000025">
    <property type="entry name" value="Riboflavin biosynthesis protein RibD"/>
    <property type="match status" value="1"/>
</dbReference>
<dbReference type="RefSeq" id="WP_103922266.1">
    <property type="nucleotide sequence ID" value="NZ_FMSV02000556.1"/>
</dbReference>
<gene>
    <name evidence="18" type="primary">ribD</name>
    <name evidence="18" type="ORF">MBHS_04646</name>
</gene>
<dbReference type="PANTHER" id="PTHR38011">
    <property type="entry name" value="DIHYDROFOLATE REDUCTASE FAMILY PROTEIN (AFU_ORTHOLOGUE AFUA_8G06820)"/>
    <property type="match status" value="1"/>
</dbReference>
<feature type="binding site" evidence="16">
    <location>
        <position position="84"/>
    </location>
    <ligand>
        <name>Zn(2+)</name>
        <dbReference type="ChEBI" id="CHEBI:29105"/>
        <note>catalytic</note>
    </ligand>
</feature>
<dbReference type="InterPro" id="IPR024072">
    <property type="entry name" value="DHFR-like_dom_sf"/>
</dbReference>
<dbReference type="PROSITE" id="PS51747">
    <property type="entry name" value="CYT_DCMP_DEAMINASES_2"/>
    <property type="match status" value="1"/>
</dbReference>
<dbReference type="Proteomes" id="UP000236724">
    <property type="component" value="Unassembled WGS sequence"/>
</dbReference>
<name>A0A1H6FGH2_9GAMM</name>
<feature type="binding site" evidence="15">
    <location>
        <position position="170"/>
    </location>
    <ligand>
        <name>NADP(+)</name>
        <dbReference type="ChEBI" id="CHEBI:58349"/>
    </ligand>
</feature>
<evidence type="ECO:0000256" key="12">
    <source>
        <dbReference type="ARBA" id="ARBA00023268"/>
    </source>
</evidence>
<dbReference type="InterPro" id="IPR011549">
    <property type="entry name" value="RibD_C"/>
</dbReference>
<proteinExistence type="inferred from homology"/>
<dbReference type="InterPro" id="IPR016192">
    <property type="entry name" value="APOBEC/CMP_deaminase_Zn-bd"/>
</dbReference>
<keyword evidence="9 13" id="KW-0862">Zinc</keyword>
<dbReference type="Gene3D" id="3.40.430.10">
    <property type="entry name" value="Dihydrofolate Reductase, subunit A"/>
    <property type="match status" value="1"/>
</dbReference>
<comment type="pathway">
    <text evidence="3 13">Cofactor biosynthesis; riboflavin biosynthesis; 5-amino-6-(D-ribitylamino)uracil from GTP: step 3/4.</text>
</comment>
<evidence type="ECO:0000256" key="14">
    <source>
        <dbReference type="PIRSR" id="PIRSR006769-1"/>
    </source>
</evidence>
<dbReference type="UniPathway" id="UPA00275">
    <property type="reaction ID" value="UER00401"/>
</dbReference>
<dbReference type="GO" id="GO:0050661">
    <property type="term" value="F:NADP binding"/>
    <property type="evidence" value="ECO:0007669"/>
    <property type="project" value="InterPro"/>
</dbReference>
<comment type="catalytic activity">
    <reaction evidence="13">
        <text>5-amino-6-(5-phospho-D-ribitylamino)uracil + NADP(+) = 5-amino-6-(5-phospho-D-ribosylamino)uracil + NADPH + H(+)</text>
        <dbReference type="Rhea" id="RHEA:17845"/>
        <dbReference type="ChEBI" id="CHEBI:15378"/>
        <dbReference type="ChEBI" id="CHEBI:57783"/>
        <dbReference type="ChEBI" id="CHEBI:58349"/>
        <dbReference type="ChEBI" id="CHEBI:58421"/>
        <dbReference type="ChEBI" id="CHEBI:58453"/>
        <dbReference type="EC" id="1.1.1.193"/>
    </reaction>
</comment>
<evidence type="ECO:0000259" key="17">
    <source>
        <dbReference type="PROSITE" id="PS51747"/>
    </source>
</evidence>
<feature type="binding site" evidence="15">
    <location>
        <position position="207"/>
    </location>
    <ligand>
        <name>substrate</name>
    </ligand>
</feature>
<evidence type="ECO:0000256" key="3">
    <source>
        <dbReference type="ARBA" id="ARBA00004910"/>
    </source>
</evidence>
<evidence type="ECO:0000256" key="9">
    <source>
        <dbReference type="ARBA" id="ARBA00022833"/>
    </source>
</evidence>
<keyword evidence="7 13" id="KW-0479">Metal-binding</keyword>
<comment type="cofactor">
    <cofactor evidence="13 16">
        <name>Zn(2+)</name>
        <dbReference type="ChEBI" id="CHEBI:29105"/>
    </cofactor>
    <text evidence="13 16">Binds 1 zinc ion.</text>
</comment>
<feature type="binding site" evidence="15">
    <location>
        <position position="200"/>
    </location>
    <ligand>
        <name>NADP(+)</name>
        <dbReference type="ChEBI" id="CHEBI:58349"/>
    </ligand>
</feature>
<evidence type="ECO:0000256" key="6">
    <source>
        <dbReference type="ARBA" id="ARBA00022619"/>
    </source>
</evidence>
<evidence type="ECO:0000313" key="19">
    <source>
        <dbReference type="Proteomes" id="UP000236724"/>
    </source>
</evidence>
<keyword evidence="10 13" id="KW-0521">NADP</keyword>
<feature type="binding site" evidence="15">
    <location>
        <position position="184"/>
    </location>
    <ligand>
        <name>substrate</name>
    </ligand>
</feature>
<feature type="binding site" evidence="15">
    <location>
        <position position="168"/>
    </location>
    <ligand>
        <name>substrate</name>
    </ligand>
</feature>
<evidence type="ECO:0000256" key="16">
    <source>
        <dbReference type="PIRSR" id="PIRSR006769-3"/>
    </source>
</evidence>
<dbReference type="SUPFAM" id="SSF53597">
    <property type="entry name" value="Dihydrofolate reductase-like"/>
    <property type="match status" value="1"/>
</dbReference>
<feature type="binding site" evidence="16">
    <location>
        <position position="75"/>
    </location>
    <ligand>
        <name>Zn(2+)</name>
        <dbReference type="ChEBI" id="CHEBI:29105"/>
        <note>catalytic</note>
    </ligand>
</feature>
<feature type="binding site" evidence="15">
    <location>
        <begin position="302"/>
        <end position="308"/>
    </location>
    <ligand>
        <name>NADP(+)</name>
        <dbReference type="ChEBI" id="CHEBI:58349"/>
    </ligand>
</feature>
<keyword evidence="8 13" id="KW-0378">Hydrolase</keyword>
<dbReference type="NCBIfam" id="TIGR00227">
    <property type="entry name" value="ribD_Cterm"/>
    <property type="match status" value="1"/>
</dbReference>
<dbReference type="NCBIfam" id="TIGR00326">
    <property type="entry name" value="eubact_ribD"/>
    <property type="match status" value="1"/>
</dbReference>
<dbReference type="GO" id="GO:0008835">
    <property type="term" value="F:diaminohydroxyphosphoribosylaminopyrimidine deaminase activity"/>
    <property type="evidence" value="ECO:0007669"/>
    <property type="project" value="UniProtKB-EC"/>
</dbReference>
<dbReference type="EC" id="1.1.1.193" evidence="13"/>
<reference evidence="18 19" key="1">
    <citation type="submission" date="2016-10" db="EMBL/GenBank/DDBJ databases">
        <authorList>
            <person name="de Groot N.N."/>
        </authorList>
    </citation>
    <scope>NUCLEOTIDE SEQUENCE [LARGE SCALE GENOMIC DNA]</scope>
    <source>
        <strain evidence="18">MBHS1</strain>
    </source>
</reference>
<dbReference type="InterPro" id="IPR016193">
    <property type="entry name" value="Cytidine_deaminase-like"/>
</dbReference>
<dbReference type="GO" id="GO:0008703">
    <property type="term" value="F:5-amino-6-(5-phosphoribosylamino)uracil reductase activity"/>
    <property type="evidence" value="ECO:0007669"/>
    <property type="project" value="UniProtKB-EC"/>
</dbReference>
<evidence type="ECO:0000256" key="5">
    <source>
        <dbReference type="ARBA" id="ARBA00007417"/>
    </source>
</evidence>
<comment type="catalytic activity">
    <reaction evidence="13">
        <text>2,5-diamino-6-hydroxy-4-(5-phosphoribosylamino)-pyrimidine + H2O + H(+) = 5-amino-6-(5-phospho-D-ribosylamino)uracil + NH4(+)</text>
        <dbReference type="Rhea" id="RHEA:21868"/>
        <dbReference type="ChEBI" id="CHEBI:15377"/>
        <dbReference type="ChEBI" id="CHEBI:15378"/>
        <dbReference type="ChEBI" id="CHEBI:28938"/>
        <dbReference type="ChEBI" id="CHEBI:58453"/>
        <dbReference type="ChEBI" id="CHEBI:58614"/>
        <dbReference type="EC" id="3.5.4.26"/>
    </reaction>
</comment>
<comment type="similarity">
    <text evidence="5 13">In the C-terminal section; belongs to the HTP reductase family.</text>
</comment>
<evidence type="ECO:0000256" key="8">
    <source>
        <dbReference type="ARBA" id="ARBA00022801"/>
    </source>
</evidence>
<comment type="similarity">
    <text evidence="4 13">In the N-terminal section; belongs to the cytidine and deoxycytidylate deaminase family.</text>
</comment>
<protein>
    <recommendedName>
        <fullName evidence="13">Riboflavin biosynthesis protein RibD</fullName>
    </recommendedName>
    <domain>
        <recommendedName>
            <fullName evidence="13">Diaminohydroxyphosphoribosylaminopyrimidine deaminase</fullName>
            <shortName evidence="13">DRAP deaminase</shortName>
            <ecNumber evidence="13">3.5.4.26</ecNumber>
        </recommendedName>
        <alternativeName>
            <fullName evidence="13">Riboflavin-specific deaminase</fullName>
        </alternativeName>
    </domain>
    <domain>
        <recommendedName>
            <fullName evidence="13">5-amino-6-(5-phosphoribosylamino)uracil reductase</fullName>
            <ecNumber evidence="13">1.1.1.193</ecNumber>
        </recommendedName>
        <alternativeName>
            <fullName evidence="13">HTP reductase</fullName>
        </alternativeName>
    </domain>
</protein>
<dbReference type="InterPro" id="IPR002125">
    <property type="entry name" value="CMP_dCMP_dom"/>
</dbReference>
<dbReference type="SUPFAM" id="SSF53927">
    <property type="entry name" value="Cytidine deaminase-like"/>
    <property type="match status" value="1"/>
</dbReference>
<feature type="binding site" evidence="15">
    <location>
        <position position="196"/>
    </location>
    <ligand>
        <name>NADP(+)</name>
        <dbReference type="ChEBI" id="CHEBI:58349"/>
    </ligand>
</feature>
<dbReference type="EMBL" id="FMSV02000556">
    <property type="protein sequence ID" value="SEH08753.1"/>
    <property type="molecule type" value="Genomic_DNA"/>
</dbReference>
<dbReference type="CDD" id="cd01284">
    <property type="entry name" value="Riboflavin_deaminase-reductase"/>
    <property type="match status" value="1"/>
</dbReference>
<evidence type="ECO:0000256" key="15">
    <source>
        <dbReference type="PIRSR" id="PIRSR006769-2"/>
    </source>
</evidence>
<dbReference type="GO" id="GO:0009231">
    <property type="term" value="P:riboflavin biosynthetic process"/>
    <property type="evidence" value="ECO:0007669"/>
    <property type="project" value="UniProtKB-UniPathway"/>
</dbReference>
<accession>A0A1H6FGH2</accession>
<evidence type="ECO:0000256" key="11">
    <source>
        <dbReference type="ARBA" id="ARBA00023002"/>
    </source>
</evidence>
<dbReference type="Gene3D" id="3.40.140.10">
    <property type="entry name" value="Cytidine Deaminase, domain 2"/>
    <property type="match status" value="1"/>
</dbReference>
<comment type="pathway">
    <text evidence="2 13">Cofactor biosynthesis; riboflavin biosynthesis; 5-amino-6-(D-ribitylamino)uracil from GTP: step 2/4.</text>
</comment>
<keyword evidence="6 13" id="KW-0686">Riboflavin biosynthesis</keyword>
<evidence type="ECO:0000256" key="1">
    <source>
        <dbReference type="ARBA" id="ARBA00002151"/>
    </source>
</evidence>
<dbReference type="AlphaFoldDB" id="A0A1H6FGH2"/>
<dbReference type="PIRSF" id="PIRSF006769">
    <property type="entry name" value="RibD"/>
    <property type="match status" value="1"/>
</dbReference>
<dbReference type="PANTHER" id="PTHR38011:SF7">
    <property type="entry name" value="2,5-DIAMINO-6-RIBOSYLAMINO-4(3H)-PYRIMIDINONE 5'-PHOSPHATE REDUCTASE"/>
    <property type="match status" value="1"/>
</dbReference>
<dbReference type="InterPro" id="IPR002734">
    <property type="entry name" value="RibDG_C"/>
</dbReference>
<feature type="active site" description="Proton donor" evidence="14">
    <location>
        <position position="52"/>
    </location>
</feature>